<proteinExistence type="predicted"/>
<protein>
    <recommendedName>
        <fullName evidence="1">Rhamnogalacturonase A/B/Epimerase-like pectate lyase domain-containing protein</fullName>
    </recommendedName>
</protein>
<accession>A0A8H6IR11</accession>
<dbReference type="Pfam" id="PF12708">
    <property type="entry name" value="Pect-lyase_RHGA_epim"/>
    <property type="match status" value="3"/>
</dbReference>
<feature type="domain" description="Rhamnogalacturonase A/B/Epimerase-like pectate lyase" evidence="1">
    <location>
        <begin position="380"/>
        <end position="448"/>
    </location>
</feature>
<dbReference type="InterPro" id="IPR011050">
    <property type="entry name" value="Pectin_lyase_fold/virulence"/>
</dbReference>
<dbReference type="PANTHER" id="PTHR33928:SF2">
    <property type="entry name" value="PECTATE LYASE SUPERFAMILY PROTEIN DOMAIN-CONTAINING PROTEIN-RELATED"/>
    <property type="match status" value="1"/>
</dbReference>
<evidence type="ECO:0000313" key="2">
    <source>
        <dbReference type="EMBL" id="KAF6792624.1"/>
    </source>
</evidence>
<dbReference type="InterPro" id="IPR024535">
    <property type="entry name" value="RHGA/B-epi-like_pectate_lyase"/>
</dbReference>
<keyword evidence="3" id="KW-1185">Reference proteome</keyword>
<sequence length="922" mass="99570">MAVANALILDSPRPNVYSVWVNGNFSSSEKARRQIERNHTSNANSSSLAYTIPAEVIKASRILAEMKPPESPGDDYAALASSIKSRYSRPNDTNTMPQRMKRPSGLLEYVSPEEQQTVVQNGTVVDGTGDEHSQSHRRLGRATVEFWQEAMPQLGSSPFAPSGYKVWRNVKDYGAKGDGVTDDTAAIQLAISDGGRVYLGNQQFTISGLHFRNCQTALQIHWDWGFTMQSIAIEECDTGLVVVGGAGGPFSTGRGVGSVILADLAMHNVQLGISTSLFADNSTAFLIRNALFSKLGTAIMDSHSSSVLLPGGVGDIDVDSWGFGKVTDATGETGFVNGQKIESMTRAESLVSREPTLTNKPSFFTRRRPSYATLGDSQLVDVKAYGAKGDGTSDDTAVLNSILDFAANISAVVYSPFGVYTVTDTLEVPAGSHIIGQAWPQIMATDSLFADMSSPRAAVRVGDEGSVGAVEIQCMMFTVKGPTAGAVLMEWNIHESSQGSTGLWDSHFRVGGAIGSDIQVENCPTQSQNDGCVAASMLMHITTKASAYLENVWMWVADHDTDKVSQDQINIFSARGVLIESQGPTWLWGTSVEHNVLYQYQLSGAQDIVLGLVQTESPYFQVSPAAPAPFSNGLVFANDPDFSECGSSKSCAMSWGLRLVDSSTGRIFYVEQSYDIWIYGLVTIGNSEMITPFQGTPIVAKNNRNGCASSILAWLGGSDQTAGLRNFTGYQLYTLDKLDSMSFSHVCKNTLTASILCDDSTIEWTMPSYHGTLDNSTLQEQLCDVGCGHSLASWYDGVSKSCGDYQWPSGAPLNMLGGYVWYGYNETCSKDPVTGKFCSDVIDDFSLDDADGTIPTAELCSECYLGRLTMMQKSPYSIFGTFPWFEELLESAVPKCSIKVPTTPQDPLFPKANSTGFCVSDD</sequence>
<dbReference type="Proteomes" id="UP000652219">
    <property type="component" value="Unassembled WGS sequence"/>
</dbReference>
<comment type="caution">
    <text evidence="2">The sequence shown here is derived from an EMBL/GenBank/DDBJ whole genome shotgun (WGS) entry which is preliminary data.</text>
</comment>
<feature type="domain" description="Rhamnogalacturonase A/B/Epimerase-like pectate lyase" evidence="1">
    <location>
        <begin position="167"/>
        <end position="193"/>
    </location>
</feature>
<evidence type="ECO:0000259" key="1">
    <source>
        <dbReference type="Pfam" id="PF12708"/>
    </source>
</evidence>
<gene>
    <name evidence="2" type="ORF">CSOJ01_14144</name>
</gene>
<dbReference type="Gene3D" id="2.160.20.10">
    <property type="entry name" value="Single-stranded right-handed beta-helix, Pectin lyase-like"/>
    <property type="match status" value="3"/>
</dbReference>
<dbReference type="InterPro" id="IPR012334">
    <property type="entry name" value="Pectin_lyas_fold"/>
</dbReference>
<feature type="domain" description="Rhamnogalacturonase A/B/Epimerase-like pectate lyase" evidence="1">
    <location>
        <begin position="199"/>
        <end position="240"/>
    </location>
</feature>
<dbReference type="EMBL" id="WIGN01000454">
    <property type="protein sequence ID" value="KAF6792624.1"/>
    <property type="molecule type" value="Genomic_DNA"/>
</dbReference>
<organism evidence="2 3">
    <name type="scientific">Colletotrichum sojae</name>
    <dbReference type="NCBI Taxonomy" id="2175907"/>
    <lineage>
        <taxon>Eukaryota</taxon>
        <taxon>Fungi</taxon>
        <taxon>Dikarya</taxon>
        <taxon>Ascomycota</taxon>
        <taxon>Pezizomycotina</taxon>
        <taxon>Sordariomycetes</taxon>
        <taxon>Hypocreomycetidae</taxon>
        <taxon>Glomerellales</taxon>
        <taxon>Glomerellaceae</taxon>
        <taxon>Colletotrichum</taxon>
        <taxon>Colletotrichum orchidearum species complex</taxon>
    </lineage>
</organism>
<dbReference type="InterPro" id="IPR039279">
    <property type="entry name" value="QRT3-like"/>
</dbReference>
<dbReference type="SUPFAM" id="SSF51126">
    <property type="entry name" value="Pectin lyase-like"/>
    <property type="match status" value="3"/>
</dbReference>
<reference evidence="2 3" key="1">
    <citation type="journal article" date="2020" name="Phytopathology">
        <title>Genome Sequence Resources of Colletotrichum truncatum, C. plurivorum, C. musicola, and C. sojae: Four Species Pathogenic to Soybean (Glycine max).</title>
        <authorList>
            <person name="Rogerio F."/>
            <person name="Boufleur T.R."/>
            <person name="Ciampi-Guillardi M."/>
            <person name="Sukno S.A."/>
            <person name="Thon M.R."/>
            <person name="Massola Junior N.S."/>
            <person name="Baroncelli R."/>
        </authorList>
    </citation>
    <scope>NUCLEOTIDE SEQUENCE [LARGE SCALE GENOMIC DNA]</scope>
    <source>
        <strain evidence="2 3">LFN0009</strain>
    </source>
</reference>
<evidence type="ECO:0000313" key="3">
    <source>
        <dbReference type="Proteomes" id="UP000652219"/>
    </source>
</evidence>
<dbReference type="PANTHER" id="PTHR33928">
    <property type="entry name" value="POLYGALACTURONASE QRT3"/>
    <property type="match status" value="1"/>
</dbReference>
<name>A0A8H6IR11_9PEZI</name>
<dbReference type="GO" id="GO:0004650">
    <property type="term" value="F:polygalacturonase activity"/>
    <property type="evidence" value="ECO:0007669"/>
    <property type="project" value="InterPro"/>
</dbReference>
<dbReference type="AlphaFoldDB" id="A0A8H6IR11"/>
<dbReference type="CDD" id="cd23668">
    <property type="entry name" value="GH55_beta13glucanase-like"/>
    <property type="match status" value="1"/>
</dbReference>